<reference evidence="3" key="1">
    <citation type="submission" date="2018-03" db="EMBL/GenBank/DDBJ databases">
        <authorList>
            <person name="Rodrigo-Torres L."/>
            <person name="Arahal R. D."/>
            <person name="Lucena T."/>
        </authorList>
    </citation>
    <scope>NUCLEOTIDE SEQUENCE [LARGE SCALE GENOMIC DNA]</scope>
    <source>
        <strain evidence="3">CECT 8871</strain>
    </source>
</reference>
<organism evidence="2 3">
    <name type="scientific">Pseudoprimorskyibacter insulae</name>
    <dbReference type="NCBI Taxonomy" id="1695997"/>
    <lineage>
        <taxon>Bacteria</taxon>
        <taxon>Pseudomonadati</taxon>
        <taxon>Pseudomonadota</taxon>
        <taxon>Alphaproteobacteria</taxon>
        <taxon>Rhodobacterales</taxon>
        <taxon>Paracoccaceae</taxon>
        <taxon>Pseudoprimorskyibacter</taxon>
    </lineage>
</organism>
<dbReference type="InterPro" id="IPR014729">
    <property type="entry name" value="Rossmann-like_a/b/a_fold"/>
</dbReference>
<dbReference type="OrthoDB" id="3572539at2"/>
<gene>
    <name evidence="2" type="ORF">PRI8871_00937</name>
</gene>
<dbReference type="RefSeq" id="WP_108884989.1">
    <property type="nucleotide sequence ID" value="NZ_OMOJ01000001.1"/>
</dbReference>
<dbReference type="Gene3D" id="3.40.50.620">
    <property type="entry name" value="HUPs"/>
    <property type="match status" value="1"/>
</dbReference>
<dbReference type="InterPro" id="IPR002761">
    <property type="entry name" value="Diphthami_syn_dom"/>
</dbReference>
<protein>
    <recommendedName>
        <fullName evidence="1">Diphthamide synthase domain-containing protein</fullName>
    </recommendedName>
</protein>
<proteinExistence type="predicted"/>
<sequence length="222" mass="24127">MTAPRAVLSWSSGKDCCHALHICRRDGIADIQALLTTVNEEFNRVAMHGTRQTLLEAQARAVGLPLIEVALPWPCTNDEYEARMAKACADIVAQGITHIVFGDLFLEDVRDYRIEKLKGTGLTPIFPLFGSDTTALAHEMFASGLKARIVTCDPRKVPEATAGRLFDSDLLADLPDGVDPCGENGEFHSAVFDSPEFAAPIAHEVGQTVTRDGFVYADMIPV</sequence>
<evidence type="ECO:0000313" key="2">
    <source>
        <dbReference type="EMBL" id="SPF78341.1"/>
    </source>
</evidence>
<evidence type="ECO:0000259" key="1">
    <source>
        <dbReference type="Pfam" id="PF01902"/>
    </source>
</evidence>
<dbReference type="Pfam" id="PF01902">
    <property type="entry name" value="Diphthami_syn_2"/>
    <property type="match status" value="1"/>
</dbReference>
<evidence type="ECO:0000313" key="3">
    <source>
        <dbReference type="Proteomes" id="UP000244904"/>
    </source>
</evidence>
<dbReference type="Proteomes" id="UP000244904">
    <property type="component" value="Unassembled WGS sequence"/>
</dbReference>
<accession>A0A2R8AQJ3</accession>
<dbReference type="AlphaFoldDB" id="A0A2R8AQJ3"/>
<name>A0A2R8AQJ3_9RHOB</name>
<dbReference type="SUPFAM" id="SSF52402">
    <property type="entry name" value="Adenine nucleotide alpha hydrolases-like"/>
    <property type="match status" value="1"/>
</dbReference>
<keyword evidence="3" id="KW-1185">Reference proteome</keyword>
<dbReference type="Gene3D" id="3.90.1490.10">
    <property type="entry name" value="putative n-type atp pyrophosphatase, domain 2"/>
    <property type="match status" value="1"/>
</dbReference>
<dbReference type="EMBL" id="OMOJ01000001">
    <property type="protein sequence ID" value="SPF78341.1"/>
    <property type="molecule type" value="Genomic_DNA"/>
</dbReference>
<feature type="domain" description="Diphthamide synthase" evidence="1">
    <location>
        <begin position="7"/>
        <end position="199"/>
    </location>
</feature>